<dbReference type="InterPro" id="IPR013210">
    <property type="entry name" value="LRR_N_plant-typ"/>
</dbReference>
<dbReference type="SMART" id="SM00220">
    <property type="entry name" value="S_TKc"/>
    <property type="match status" value="1"/>
</dbReference>
<feature type="signal peptide" evidence="22">
    <location>
        <begin position="1"/>
        <end position="29"/>
    </location>
</feature>
<dbReference type="SMR" id="Q8LKX1"/>
<evidence type="ECO:0000313" key="24">
    <source>
        <dbReference type="EMBL" id="AAM67418.1"/>
    </source>
</evidence>
<accession>Q8LKX1</accession>
<keyword evidence="7" id="KW-0808">Transferase</keyword>
<evidence type="ECO:0000256" key="4">
    <source>
        <dbReference type="ARBA" id="ARBA00022458"/>
    </source>
</evidence>
<evidence type="ECO:0000256" key="14">
    <source>
        <dbReference type="ARBA" id="ARBA00022989"/>
    </source>
</evidence>
<evidence type="ECO:0000256" key="12">
    <source>
        <dbReference type="ARBA" id="ARBA00022777"/>
    </source>
</evidence>
<proteinExistence type="evidence at protein level"/>
<comment type="catalytic activity">
    <reaction evidence="18">
        <text>L-seryl-[protein] + ATP = O-phospho-L-seryl-[protein] + ADP + H(+)</text>
        <dbReference type="Rhea" id="RHEA:17989"/>
        <dbReference type="Rhea" id="RHEA-COMP:9863"/>
        <dbReference type="Rhea" id="RHEA-COMP:11604"/>
        <dbReference type="ChEBI" id="CHEBI:15378"/>
        <dbReference type="ChEBI" id="CHEBI:29999"/>
        <dbReference type="ChEBI" id="CHEBI:30616"/>
        <dbReference type="ChEBI" id="CHEBI:83421"/>
        <dbReference type="ChEBI" id="CHEBI:456216"/>
        <dbReference type="EC" id="2.7.11.1"/>
    </reaction>
</comment>
<evidence type="ECO:0007829" key="25">
    <source>
        <dbReference type="PDB" id="8PEH"/>
    </source>
</evidence>
<evidence type="ECO:0000256" key="1">
    <source>
        <dbReference type="ARBA" id="ARBA00004167"/>
    </source>
</evidence>
<dbReference type="InterPro" id="IPR001245">
    <property type="entry name" value="Ser-Thr/Tyr_kinase_cat_dom"/>
</dbReference>
<dbReference type="EC" id="2.7.11.1" evidence="3"/>
<keyword evidence="5" id="KW-0723">Serine/threonine-protein kinase</keyword>
<evidence type="ECO:0000256" key="18">
    <source>
        <dbReference type="ARBA" id="ARBA00048679"/>
    </source>
</evidence>
<dbReference type="Pfam" id="PF00560">
    <property type="entry name" value="LRR_1"/>
    <property type="match status" value="1"/>
</dbReference>
<evidence type="ECO:0000256" key="10">
    <source>
        <dbReference type="ARBA" id="ARBA00022737"/>
    </source>
</evidence>
<dbReference type="PROSITE" id="PS00107">
    <property type="entry name" value="PROTEIN_KINASE_ATP"/>
    <property type="match status" value="1"/>
</dbReference>
<keyword evidence="13 20" id="KW-0067">ATP-binding</keyword>
<dbReference type="Gene3D" id="1.10.510.10">
    <property type="entry name" value="Transferase(Phosphotransferase) domain 1"/>
    <property type="match status" value="1"/>
</dbReference>
<dbReference type="InterPro" id="IPR032675">
    <property type="entry name" value="LRR_dom_sf"/>
</dbReference>
<dbReference type="SUPFAM" id="SSF56112">
    <property type="entry name" value="Protein kinase-like (PK-like)"/>
    <property type="match status" value="1"/>
</dbReference>
<dbReference type="GO" id="GO:0016020">
    <property type="term" value="C:membrane"/>
    <property type="evidence" value="ECO:0007669"/>
    <property type="project" value="UniProtKB-SubCell"/>
</dbReference>
<keyword evidence="16 21" id="KW-0472">Membrane</keyword>
<keyword evidence="11 20" id="KW-0547">Nucleotide-binding</keyword>
<keyword evidence="4" id="KW-0536">Nodulation</keyword>
<evidence type="ECO:0000256" key="16">
    <source>
        <dbReference type="ARBA" id="ARBA00023136"/>
    </source>
</evidence>
<organism evidence="24">
    <name type="scientific">Lotus japonicus</name>
    <name type="common">Lotus corniculatus var. japonicus</name>
    <dbReference type="NCBI Taxonomy" id="34305"/>
    <lineage>
        <taxon>Eukaryota</taxon>
        <taxon>Viridiplantae</taxon>
        <taxon>Streptophyta</taxon>
        <taxon>Embryophyta</taxon>
        <taxon>Tracheophyta</taxon>
        <taxon>Spermatophyta</taxon>
        <taxon>Magnoliopsida</taxon>
        <taxon>eudicotyledons</taxon>
        <taxon>Gunneridae</taxon>
        <taxon>Pentapetalae</taxon>
        <taxon>rosids</taxon>
        <taxon>fabids</taxon>
        <taxon>Fabales</taxon>
        <taxon>Fabaceae</taxon>
        <taxon>Papilionoideae</taxon>
        <taxon>50 kb inversion clade</taxon>
        <taxon>NPAAA clade</taxon>
        <taxon>Hologalegina</taxon>
        <taxon>robinioid clade</taxon>
        <taxon>Loteae</taxon>
        <taxon>Lotus</taxon>
    </lineage>
</organism>
<comment type="similarity">
    <text evidence="2">Belongs to the protein kinase superfamily. Ser/Thr protein kinase family.</text>
</comment>
<name>Q8LKX1_LOTJA</name>
<dbReference type="EMBL" id="AF492655">
    <property type="protein sequence ID" value="AAM67418.1"/>
    <property type="molecule type" value="mRNA"/>
</dbReference>
<keyword evidence="10" id="KW-0677">Repeat</keyword>
<keyword evidence="25" id="KW-0002">3D-structure</keyword>
<feature type="domain" description="Protein kinase" evidence="23">
    <location>
        <begin position="594"/>
        <end position="871"/>
    </location>
</feature>
<comment type="subcellular location">
    <subcellularLocation>
        <location evidence="1">Membrane</location>
        <topology evidence="1">Single-pass membrane protein</topology>
    </subcellularLocation>
</comment>
<evidence type="ECO:0000256" key="9">
    <source>
        <dbReference type="ARBA" id="ARBA00022729"/>
    </source>
</evidence>
<evidence type="ECO:0000256" key="15">
    <source>
        <dbReference type="ARBA" id="ARBA00023054"/>
    </source>
</evidence>
<dbReference type="InterPro" id="IPR001611">
    <property type="entry name" value="Leu-rich_rpt"/>
</dbReference>
<dbReference type="KEGG" id="lja:130740110"/>
<evidence type="ECO:0000256" key="5">
    <source>
        <dbReference type="ARBA" id="ARBA00022527"/>
    </source>
</evidence>
<evidence type="ECO:0000259" key="23">
    <source>
        <dbReference type="PROSITE" id="PS50011"/>
    </source>
</evidence>
<reference evidence="25" key="2">
    <citation type="journal article" date="2024" name="Proc. Natl. Acad. Sci. U.S.A.">
        <title>Phosphorylation of the alpha-I motif in SYMRK drives root nodule organogenesis.</title>
        <authorList>
            <person name="Abel N.B."/>
            <person name="Norgaard M.M.M."/>
            <person name="Hansen S.B."/>
            <person name="Gysel K."/>
            <person name="Diez I.A."/>
            <person name="Jensen O.N."/>
            <person name="Stougaard J."/>
            <person name="Andersen K.R."/>
        </authorList>
    </citation>
    <scope>X-RAY CRYSTALLOGRAPHY (1.95 ANGSTROMS) OF 578-877</scope>
</reference>
<dbReference type="Gene3D" id="3.80.10.10">
    <property type="entry name" value="Ribonuclease Inhibitor"/>
    <property type="match status" value="1"/>
</dbReference>
<feature type="binding site" evidence="20">
    <location>
        <position position="622"/>
    </location>
    <ligand>
        <name>ATP</name>
        <dbReference type="ChEBI" id="CHEBI:30616"/>
    </ligand>
</feature>
<evidence type="ECO:0000256" key="7">
    <source>
        <dbReference type="ARBA" id="ARBA00022679"/>
    </source>
</evidence>
<dbReference type="InterPro" id="IPR008271">
    <property type="entry name" value="Ser/Thr_kinase_AS"/>
</dbReference>
<keyword evidence="12 24" id="KW-0418">Kinase</keyword>
<evidence type="ECO:0000256" key="22">
    <source>
        <dbReference type="SAM" id="SignalP"/>
    </source>
</evidence>
<dbReference type="GeneID" id="130740110"/>
<dbReference type="InterPro" id="IPR024788">
    <property type="entry name" value="Malectin-like_Carb-bd_dom"/>
</dbReference>
<dbReference type="InterPro" id="IPR000719">
    <property type="entry name" value="Prot_kinase_dom"/>
</dbReference>
<evidence type="ECO:0000256" key="6">
    <source>
        <dbReference type="ARBA" id="ARBA00022614"/>
    </source>
</evidence>
<evidence type="ECO:0000256" key="19">
    <source>
        <dbReference type="ARBA" id="ARBA00072616"/>
    </source>
</evidence>
<dbReference type="InterPro" id="IPR011009">
    <property type="entry name" value="Kinase-like_dom_sf"/>
</dbReference>
<dbReference type="Pfam" id="PF12819">
    <property type="entry name" value="Malectin_like"/>
    <property type="match status" value="1"/>
</dbReference>
<keyword evidence="9 22" id="KW-0732">Signal</keyword>
<evidence type="ECO:0000256" key="21">
    <source>
        <dbReference type="SAM" id="Phobius"/>
    </source>
</evidence>
<dbReference type="RefSeq" id="XP_057448599.1">
    <property type="nucleotide sequence ID" value="XM_057592616.1"/>
</dbReference>
<keyword evidence="6" id="KW-0433">Leucine-rich repeat</keyword>
<evidence type="ECO:0000256" key="20">
    <source>
        <dbReference type="PROSITE-ProRule" id="PRU10141"/>
    </source>
</evidence>
<dbReference type="PDB" id="8PEH">
    <property type="method" value="X-ray"/>
    <property type="resolution" value="1.95 A"/>
    <property type="chains" value="A/B/C=578-877"/>
</dbReference>
<evidence type="ECO:0000256" key="3">
    <source>
        <dbReference type="ARBA" id="ARBA00012513"/>
    </source>
</evidence>
<sequence length="923" mass="103005">MMELPATRILSQAVTCFLCLYIFIGSASATEGFESIACCADLNYTDPLTTLNYTTDYTWFSDKRSCRKIPETELRNRSNENVRLFDIDEGKRCYNLPTIKNGVYLIRGTFPFDSLNSSFNASIGVTQLGAVRSSRLQDLEIEGVFRATKDYIDFCLLKGEVYPFISQLELRPSPEEYLQDFPTSVLKLISRNNLGDTKDDIRFPVDQSDRIWKASSISSSAVPLSSNVSNVDLNANVTPPLTVLQTALTDPERLEFIHTDLETEDYGYRVFLYFLELDRTLQAGQRVFDIYVNSEIKKESFDVLAGGSNYRYDVLDISASGSLNVTLVKASKSEFGPLLNAYEILQVRPWIEETNQTDVGVIQKMREELLLQNSGNRALESWSGDPCILLPWKGIACDGSNGSSVITKLDLSSSNLKGLIPSSIAEMTNLETLNISHNSFDGSVPSFPLSSLLISVDLSYNDLMGKLPESIVKLPHLKSLYFGCNEHMSPEDPANMNSSLINTDYGRCKGKESRFGQVIVIGAITCGSLLITLAFGVLFVCRYRQKLIPWEGFAGKKYPMETNIIFSLPSKDDFFIKSVSIQAFTLEYIEVATERYKTLIGEGGFGSVYRGTLNDGQEVAVKVRSATSTQGTREFDNELNLLSAIQHENLVPLLGYCNESDQQILVYPFMSNGSLQDRLYGEPAKRKILDWPTRLSIALGAARGLAYLHTFPGRSVIHRDIKSSNILLDHSMCAKVADFGFSKYAPQEGDSYVSLEVRGTAGYLDPEYYKTQQLSEKSDVFSFGVVLLEIVSGREPLNIKRPRTEWSLVEWATPYIRGSKVDEIVDPGIKGGYHAEAMWRVVEVALQCLEPFSTYRPSMVAIVRELEDALIIENNASEYMKSIDSLGGSNRYSIVIEKRVLPSTTSTAESTITTQSLSHPQPR</sequence>
<dbReference type="GO" id="GO:0009877">
    <property type="term" value="P:nodulation"/>
    <property type="evidence" value="ECO:0007669"/>
    <property type="project" value="UniProtKB-KW"/>
</dbReference>
<dbReference type="Gene3D" id="2.60.120.430">
    <property type="entry name" value="Galactose-binding lectin"/>
    <property type="match status" value="1"/>
</dbReference>
<dbReference type="Gene3D" id="3.30.200.20">
    <property type="entry name" value="Phosphorylase Kinase, domain 1"/>
    <property type="match status" value="1"/>
</dbReference>
<dbReference type="FunFam" id="3.80.10.10:FF:000129">
    <property type="entry name" value="Leucine-rich repeat receptor-like kinase"/>
    <property type="match status" value="1"/>
</dbReference>
<protein>
    <recommendedName>
        <fullName evidence="19">Nodulation receptor kinase</fullName>
        <ecNumber evidence="3">2.7.11.1</ecNumber>
    </recommendedName>
</protein>
<dbReference type="Pfam" id="PF07714">
    <property type="entry name" value="PK_Tyr_Ser-Thr"/>
    <property type="match status" value="1"/>
</dbReference>
<dbReference type="CDD" id="cd14066">
    <property type="entry name" value="STKc_IRAK"/>
    <property type="match status" value="1"/>
</dbReference>
<keyword evidence="15" id="KW-0175">Coiled coil</keyword>
<dbReference type="OMA" id="YSAYRPC"/>
<dbReference type="GO" id="GO:0004674">
    <property type="term" value="F:protein serine/threonine kinase activity"/>
    <property type="evidence" value="ECO:0007669"/>
    <property type="project" value="UniProtKB-KW"/>
</dbReference>
<keyword evidence="14 21" id="KW-1133">Transmembrane helix</keyword>
<dbReference type="PROSITE" id="PS50011">
    <property type="entry name" value="PROTEIN_KINASE_DOM"/>
    <property type="match status" value="1"/>
</dbReference>
<keyword evidence="24" id="KW-0675">Receptor</keyword>
<evidence type="ECO:0000256" key="8">
    <source>
        <dbReference type="ARBA" id="ARBA00022692"/>
    </source>
</evidence>
<dbReference type="PANTHER" id="PTHR45631">
    <property type="entry name" value="OS07G0107800 PROTEIN-RELATED"/>
    <property type="match status" value="1"/>
</dbReference>
<keyword evidence="8 21" id="KW-0812">Transmembrane</keyword>
<evidence type="ECO:0000256" key="13">
    <source>
        <dbReference type="ARBA" id="ARBA00022840"/>
    </source>
</evidence>
<evidence type="ECO:0000256" key="2">
    <source>
        <dbReference type="ARBA" id="ARBA00008684"/>
    </source>
</evidence>
<dbReference type="AlphaFoldDB" id="Q8LKX1"/>
<evidence type="ECO:0000256" key="17">
    <source>
        <dbReference type="ARBA" id="ARBA00047899"/>
    </source>
</evidence>
<feature type="transmembrane region" description="Helical" evidence="21">
    <location>
        <begin position="518"/>
        <end position="541"/>
    </location>
</feature>
<evidence type="ECO:0000256" key="11">
    <source>
        <dbReference type="ARBA" id="ARBA00022741"/>
    </source>
</evidence>
<dbReference type="FunFam" id="3.30.200.20:FF:000495">
    <property type="entry name" value="Nodulation receptor kinase"/>
    <property type="match status" value="1"/>
</dbReference>
<feature type="chain" id="PRO_5004309745" description="Nodulation receptor kinase" evidence="22">
    <location>
        <begin position="30"/>
        <end position="923"/>
    </location>
</feature>
<dbReference type="FunFam" id="1.10.510.10:FF:000300">
    <property type="entry name" value="Calmodulin-binding receptor-like cytoplasmic kinase 3"/>
    <property type="match status" value="1"/>
</dbReference>
<reference evidence="24" key="1">
    <citation type="journal article" date="2002" name="Nature">
        <title>A plant receptor-like kinase required for both bacterial and fungal symbiosis.</title>
        <authorList>
            <person name="Stracke S."/>
            <person name="Kistner C."/>
            <person name="Yoshida S."/>
            <person name="Mulder L."/>
            <person name="Sato S."/>
            <person name="Kaneko T."/>
            <person name="Tabata S."/>
            <person name="Sandal N."/>
            <person name="Stougaard J."/>
            <person name="Szczyglowski K."/>
            <person name="Parniske M."/>
        </authorList>
    </citation>
    <scope>NUCLEOTIDE SEQUENCE</scope>
</reference>
<comment type="catalytic activity">
    <reaction evidence="17">
        <text>L-threonyl-[protein] + ATP = O-phospho-L-threonyl-[protein] + ADP + H(+)</text>
        <dbReference type="Rhea" id="RHEA:46608"/>
        <dbReference type="Rhea" id="RHEA-COMP:11060"/>
        <dbReference type="Rhea" id="RHEA-COMP:11605"/>
        <dbReference type="ChEBI" id="CHEBI:15378"/>
        <dbReference type="ChEBI" id="CHEBI:30013"/>
        <dbReference type="ChEBI" id="CHEBI:30616"/>
        <dbReference type="ChEBI" id="CHEBI:61977"/>
        <dbReference type="ChEBI" id="CHEBI:456216"/>
        <dbReference type="EC" id="2.7.11.1"/>
    </reaction>
</comment>
<dbReference type="OrthoDB" id="4062651at2759"/>
<dbReference type="GO" id="GO:0005524">
    <property type="term" value="F:ATP binding"/>
    <property type="evidence" value="ECO:0007669"/>
    <property type="project" value="UniProtKB-UniRule"/>
</dbReference>
<dbReference type="PROSITE" id="PS00108">
    <property type="entry name" value="PROTEIN_KINASE_ST"/>
    <property type="match status" value="1"/>
</dbReference>
<dbReference type="InterPro" id="IPR017441">
    <property type="entry name" value="Protein_kinase_ATP_BS"/>
</dbReference>
<dbReference type="Pfam" id="PF08263">
    <property type="entry name" value="LRRNT_2"/>
    <property type="match status" value="1"/>
</dbReference>
<dbReference type="SUPFAM" id="SSF52058">
    <property type="entry name" value="L domain-like"/>
    <property type="match status" value="1"/>
</dbReference>
<dbReference type="PANTHER" id="PTHR45631:SF27">
    <property type="entry name" value="PROTEIN KINASE DOMAIN-CONTAINING PROTEIN"/>
    <property type="match status" value="1"/>
</dbReference>